<dbReference type="Gene3D" id="3.40.50.1000">
    <property type="entry name" value="HAD superfamily/HAD-like"/>
    <property type="match status" value="1"/>
</dbReference>
<keyword evidence="9" id="KW-0479">Metal-binding</keyword>
<keyword evidence="4" id="KW-0812">Transmembrane</keyword>
<keyword evidence="5" id="KW-1133">Transmembrane helix</keyword>
<dbReference type="PANTHER" id="PTHR48085">
    <property type="entry name" value="CADMIUM/ZINC-TRANSPORTING ATPASE HMA2-RELATED"/>
    <property type="match status" value="1"/>
</dbReference>
<dbReference type="Pfam" id="PF00122">
    <property type="entry name" value="E1-E2_ATPase"/>
    <property type="match status" value="1"/>
</dbReference>
<evidence type="ECO:0000256" key="9">
    <source>
        <dbReference type="RuleBase" id="RU362081"/>
    </source>
</evidence>
<evidence type="ECO:0000256" key="8">
    <source>
        <dbReference type="ARBA" id="ARBA00049338"/>
    </source>
</evidence>
<evidence type="ECO:0000256" key="4">
    <source>
        <dbReference type="ARBA" id="ARBA00022692"/>
    </source>
</evidence>
<gene>
    <name evidence="11" type="primary">ctpC_2</name>
    <name evidence="11" type="ORF">SPTER_43450</name>
</gene>
<name>A0A517DZW8_9FIRM</name>
<dbReference type="FunFam" id="2.70.150.10:FF:000002">
    <property type="entry name" value="Copper-transporting ATPase 1, putative"/>
    <property type="match status" value="1"/>
</dbReference>
<dbReference type="SUPFAM" id="SSF56784">
    <property type="entry name" value="HAD-like"/>
    <property type="match status" value="1"/>
</dbReference>
<dbReference type="InterPro" id="IPR059000">
    <property type="entry name" value="ATPase_P-type_domA"/>
</dbReference>
<dbReference type="KEGG" id="sted:SPTER_43450"/>
<evidence type="ECO:0000256" key="5">
    <source>
        <dbReference type="ARBA" id="ARBA00022989"/>
    </source>
</evidence>
<dbReference type="OrthoDB" id="9760802at2"/>
<dbReference type="InterPro" id="IPR023214">
    <property type="entry name" value="HAD_sf"/>
</dbReference>
<dbReference type="InterPro" id="IPR027256">
    <property type="entry name" value="P-typ_ATPase_IB"/>
</dbReference>
<keyword evidence="9" id="KW-0067">ATP-binding</keyword>
<keyword evidence="3" id="KW-0104">Cadmium</keyword>
<dbReference type="SUPFAM" id="SSF81653">
    <property type="entry name" value="Calcium ATPase, transduction domain A"/>
    <property type="match status" value="1"/>
</dbReference>
<dbReference type="Proteomes" id="UP000320776">
    <property type="component" value="Chromosome"/>
</dbReference>
<evidence type="ECO:0000256" key="1">
    <source>
        <dbReference type="ARBA" id="ARBA00004651"/>
    </source>
</evidence>
<organism evidence="11 12">
    <name type="scientific">Sporomusa termitida</name>
    <dbReference type="NCBI Taxonomy" id="2377"/>
    <lineage>
        <taxon>Bacteria</taxon>
        <taxon>Bacillati</taxon>
        <taxon>Bacillota</taxon>
        <taxon>Negativicutes</taxon>
        <taxon>Selenomonadales</taxon>
        <taxon>Sporomusaceae</taxon>
        <taxon>Sporomusa</taxon>
    </lineage>
</organism>
<keyword evidence="12" id="KW-1185">Reference proteome</keyword>
<dbReference type="GO" id="GO:0008551">
    <property type="term" value="F:P-type cadmium transporter activity"/>
    <property type="evidence" value="ECO:0007669"/>
    <property type="project" value="UniProtKB-EC"/>
</dbReference>
<evidence type="ECO:0000313" key="12">
    <source>
        <dbReference type="Proteomes" id="UP000320776"/>
    </source>
</evidence>
<evidence type="ECO:0000313" key="11">
    <source>
        <dbReference type="EMBL" id="QDR82900.1"/>
    </source>
</evidence>
<evidence type="ECO:0000259" key="10">
    <source>
        <dbReference type="Pfam" id="PF00122"/>
    </source>
</evidence>
<comment type="similarity">
    <text evidence="2 9">Belongs to the cation transport ATPase (P-type) (TC 3.A.3) family. Type IB subfamily.</text>
</comment>
<evidence type="ECO:0000256" key="3">
    <source>
        <dbReference type="ARBA" id="ARBA00022539"/>
    </source>
</evidence>
<evidence type="ECO:0000256" key="7">
    <source>
        <dbReference type="ARBA" id="ARBA00039103"/>
    </source>
</evidence>
<dbReference type="InterPro" id="IPR036412">
    <property type="entry name" value="HAD-like_sf"/>
</dbReference>
<dbReference type="GO" id="GO:0005524">
    <property type="term" value="F:ATP binding"/>
    <property type="evidence" value="ECO:0007669"/>
    <property type="project" value="UniProtKB-UniRule"/>
</dbReference>
<keyword evidence="6" id="KW-0472">Membrane</keyword>
<dbReference type="RefSeq" id="WP_144352236.1">
    <property type="nucleotide sequence ID" value="NZ_CP036259.1"/>
</dbReference>
<dbReference type="InterPro" id="IPR023299">
    <property type="entry name" value="ATPase_P-typ_cyto_dom_N"/>
</dbReference>
<dbReference type="EC" id="7.2.2.21" evidence="7"/>
<dbReference type="GO" id="GO:0016887">
    <property type="term" value="F:ATP hydrolysis activity"/>
    <property type="evidence" value="ECO:0007669"/>
    <property type="project" value="InterPro"/>
</dbReference>
<dbReference type="AlphaFoldDB" id="A0A517DZW8"/>
<dbReference type="GO" id="GO:0005886">
    <property type="term" value="C:plasma membrane"/>
    <property type="evidence" value="ECO:0007669"/>
    <property type="project" value="UniProtKB-SubCell"/>
</dbReference>
<dbReference type="InterPro" id="IPR008250">
    <property type="entry name" value="ATPase_P-typ_transduc_dom_A_sf"/>
</dbReference>
<reference evidence="11 12" key="1">
    <citation type="submission" date="2019-02" db="EMBL/GenBank/DDBJ databases">
        <title>Closed genome of Sporomusa termitida DSM 4440.</title>
        <authorList>
            <person name="Poehlein A."/>
            <person name="Daniel R."/>
        </authorList>
    </citation>
    <scope>NUCLEOTIDE SEQUENCE [LARGE SCALE GENOMIC DNA]</scope>
    <source>
        <strain evidence="11 12">DSM 4440</strain>
    </source>
</reference>
<proteinExistence type="inferred from homology"/>
<comment type="catalytic activity">
    <reaction evidence="8">
        <text>Cd(2+)(in) + ATP + H2O = Cd(2+)(out) + ADP + phosphate + H(+)</text>
        <dbReference type="Rhea" id="RHEA:12132"/>
        <dbReference type="ChEBI" id="CHEBI:15377"/>
        <dbReference type="ChEBI" id="CHEBI:15378"/>
        <dbReference type="ChEBI" id="CHEBI:30616"/>
        <dbReference type="ChEBI" id="CHEBI:43474"/>
        <dbReference type="ChEBI" id="CHEBI:48775"/>
        <dbReference type="ChEBI" id="CHEBI:456216"/>
        <dbReference type="EC" id="7.2.2.21"/>
    </reaction>
</comment>
<feature type="domain" description="P-type ATPase A" evidence="10">
    <location>
        <begin position="206"/>
        <end position="300"/>
    </location>
</feature>
<keyword evidence="11" id="KW-0378">Hydrolase</keyword>
<dbReference type="PRINTS" id="PR00119">
    <property type="entry name" value="CATATPASE"/>
</dbReference>
<dbReference type="Gene3D" id="2.70.150.10">
    <property type="entry name" value="Calcium-transporting ATPase, cytoplasmic transduction domain A"/>
    <property type="match status" value="1"/>
</dbReference>
<accession>A0A517DZW8</accession>
<keyword evidence="9" id="KW-1003">Cell membrane</keyword>
<dbReference type="NCBIfam" id="TIGR01525">
    <property type="entry name" value="ATPase-IB_hvy"/>
    <property type="match status" value="1"/>
</dbReference>
<dbReference type="EMBL" id="CP036259">
    <property type="protein sequence ID" value="QDR82900.1"/>
    <property type="molecule type" value="Genomic_DNA"/>
</dbReference>
<dbReference type="Gene3D" id="3.40.1110.10">
    <property type="entry name" value="Calcium-transporting ATPase, cytoplasmic domain N"/>
    <property type="match status" value="1"/>
</dbReference>
<dbReference type="PANTHER" id="PTHR48085:SF5">
    <property type="entry name" value="CADMIUM_ZINC-TRANSPORTING ATPASE HMA4-RELATED"/>
    <property type="match status" value="1"/>
</dbReference>
<dbReference type="PROSITE" id="PS00154">
    <property type="entry name" value="ATPASE_E1_E2"/>
    <property type="match status" value="1"/>
</dbReference>
<comment type="subcellular location">
    <subcellularLocation>
        <location evidence="1">Cell membrane</location>
        <topology evidence="1">Multi-pass membrane protein</topology>
    </subcellularLocation>
</comment>
<dbReference type="Pfam" id="PF00702">
    <property type="entry name" value="Hydrolase"/>
    <property type="match status" value="1"/>
</dbReference>
<sequence>MGYRYVTLPVNKALSAQQKTLLEISIRKIPAVRSAFVGDTGKLTVYFAGQLDMSAIVAKIQNAGRPDRPVQAVAVKQYNGEENTSFIEYRRDAILAGAGLVGLQLLRMAMPAAFTAVYWGRSAFVLFVARKFIASGVRSLLVERQPNADTLTTTAVMASILGGKPESSLTLLALSNFAEMLTTYTAERARKHISTLLRLDQQYIWKIEEDGHEVRVAVESLKPGDRVGVHLGEKICVDGRVLSGAAAVDQSSITGEYIPAEKNAGDYVYAGTVLQNGFLEIVVEKMGDDTALARIVHMVEEAQARRAPVQNFADRMANMLVPISFIAAGLVYGATKDWQRVLNMLFIDFSCGLKLSTATAISAAIGRAASRGVLIKGGNYVEALAGIDTVVMDKTGTITVGKPQIVAVKTAPGITERELLLLAASAELHSAHPLACAILDHVETQGWEIPPHSSTETIIARGIWAEVPDFEDIRGGRILVGSWRFMEEYKLEGRGFGDDPGAECGYNLVYVARDQALLGLLVVSDPIRPNLKKTINQLRRQGVDEVVMITGDTEPVAKHVAAALDLDAHYAEVLPEDKATLVNRIKRRSQVLMVGDGINDAPALAFADVGVAMGGRRTDIAVESAAITINSEDPLVLSEVVALGKQTMKIVQQNFTATIAVNTAAMLLGAIGRTNPMISALIHNAATIGVVLNSARILVAHKKRW</sequence>
<dbReference type="NCBIfam" id="TIGR01494">
    <property type="entry name" value="ATPase_P-type"/>
    <property type="match status" value="2"/>
</dbReference>
<dbReference type="InterPro" id="IPR018303">
    <property type="entry name" value="ATPase_P-typ_P_site"/>
</dbReference>
<protein>
    <recommendedName>
        <fullName evidence="7">Cd(2+)-exporting ATPase</fullName>
        <ecNumber evidence="7">7.2.2.21</ecNumber>
    </recommendedName>
</protein>
<dbReference type="GO" id="GO:0046872">
    <property type="term" value="F:metal ion binding"/>
    <property type="evidence" value="ECO:0007669"/>
    <property type="project" value="UniProtKB-KW"/>
</dbReference>
<evidence type="ECO:0000256" key="2">
    <source>
        <dbReference type="ARBA" id="ARBA00006024"/>
    </source>
</evidence>
<keyword evidence="9" id="KW-0547">Nucleotide-binding</keyword>
<dbReference type="InterPro" id="IPR001757">
    <property type="entry name" value="P_typ_ATPase"/>
</dbReference>
<evidence type="ECO:0000256" key="6">
    <source>
        <dbReference type="ARBA" id="ARBA00023136"/>
    </source>
</evidence>
<dbReference type="InterPro" id="IPR051014">
    <property type="entry name" value="Cation_Transport_ATPase_IB"/>
</dbReference>